<dbReference type="OrthoDB" id="6385145at2"/>
<evidence type="ECO:0000313" key="1">
    <source>
        <dbReference type="EMBL" id="SMO99373.1"/>
    </source>
</evidence>
<reference evidence="1 2" key="1">
    <citation type="submission" date="2017-05" db="EMBL/GenBank/DDBJ databases">
        <authorList>
            <person name="Varghese N."/>
            <person name="Submissions S."/>
        </authorList>
    </citation>
    <scope>NUCLEOTIDE SEQUENCE [LARGE SCALE GENOMIC DNA]</scope>
    <source>
        <strain evidence="1 2">DSM 19036</strain>
    </source>
</reference>
<dbReference type="InterPro" id="IPR027056">
    <property type="entry name" value="Gluconate_2DH_su3"/>
</dbReference>
<keyword evidence="2" id="KW-1185">Reference proteome</keyword>
<name>A0A521FT42_9SPHI</name>
<dbReference type="RefSeq" id="WP_142531291.1">
    <property type="nucleotide sequence ID" value="NZ_CBCSJO010000018.1"/>
</dbReference>
<dbReference type="Proteomes" id="UP000320300">
    <property type="component" value="Unassembled WGS sequence"/>
</dbReference>
<proteinExistence type="predicted"/>
<gene>
    <name evidence="1" type="ORF">SAMN06265348_12217</name>
</gene>
<dbReference type="Pfam" id="PF13618">
    <property type="entry name" value="Gluconate_2-dh3"/>
    <property type="match status" value="1"/>
</dbReference>
<protein>
    <submittedName>
        <fullName evidence="1">Gluconate 2-dehydrogenase subunit 3</fullName>
    </submittedName>
</protein>
<organism evidence="1 2">
    <name type="scientific">Pedobacter westerhofensis</name>
    <dbReference type="NCBI Taxonomy" id="425512"/>
    <lineage>
        <taxon>Bacteria</taxon>
        <taxon>Pseudomonadati</taxon>
        <taxon>Bacteroidota</taxon>
        <taxon>Sphingobacteriia</taxon>
        <taxon>Sphingobacteriales</taxon>
        <taxon>Sphingobacteriaceae</taxon>
        <taxon>Pedobacter</taxon>
    </lineage>
</organism>
<sequence>MDRRTAISRVALILGATVIGGDLFISGCKNEHSVAGQTVLNESQINYLNEVAETILPKTAASGGAKEANVGAFMKTMVRDCYSAEEQVIFFSGLEELEESCRKMNGKGFLESSAAERKKLLISLDAVVKEDKKKNDLLKQKEAERQKTAQAGGKPNYLKKNPPASYYAMIRQLSLLGYFTSEIGYKSMGYVPVPGRYDGNVTSHI</sequence>
<evidence type="ECO:0000313" key="2">
    <source>
        <dbReference type="Proteomes" id="UP000320300"/>
    </source>
</evidence>
<dbReference type="EMBL" id="FXTN01000022">
    <property type="protein sequence ID" value="SMO99373.1"/>
    <property type="molecule type" value="Genomic_DNA"/>
</dbReference>
<accession>A0A521FT42</accession>
<dbReference type="AlphaFoldDB" id="A0A521FT42"/>